<dbReference type="Gene3D" id="1.10.8.1080">
    <property type="match status" value="1"/>
</dbReference>
<evidence type="ECO:0000259" key="2">
    <source>
        <dbReference type="PROSITE" id="PS51464"/>
    </source>
</evidence>
<feature type="domain" description="SIS" evidence="2">
    <location>
        <begin position="281"/>
        <end position="445"/>
    </location>
</feature>
<name>A0A4W3I2P5_CALMI</name>
<dbReference type="PANTHER" id="PTHR10088:SF4">
    <property type="entry name" value="GLUCOKINASE REGULATORY PROTEIN"/>
    <property type="match status" value="1"/>
</dbReference>
<keyword evidence="1" id="KW-0119">Carbohydrate metabolism</keyword>
<dbReference type="GeneTree" id="ENSGT00390000005345"/>
<dbReference type="Pfam" id="PF20741">
    <property type="entry name" value="GKRP-like_C"/>
    <property type="match status" value="1"/>
</dbReference>
<dbReference type="Ensembl" id="ENSCMIT00000023398.1">
    <property type="protein sequence ID" value="ENSCMIP00000023002.1"/>
    <property type="gene ID" value="ENSCMIG00000010298.1"/>
</dbReference>
<organism evidence="3 4">
    <name type="scientific">Callorhinchus milii</name>
    <name type="common">Ghost shark</name>
    <dbReference type="NCBI Taxonomy" id="7868"/>
    <lineage>
        <taxon>Eukaryota</taxon>
        <taxon>Metazoa</taxon>
        <taxon>Chordata</taxon>
        <taxon>Craniata</taxon>
        <taxon>Vertebrata</taxon>
        <taxon>Chondrichthyes</taxon>
        <taxon>Holocephali</taxon>
        <taxon>Chimaeriformes</taxon>
        <taxon>Callorhinchidae</taxon>
        <taxon>Callorhinchus</taxon>
    </lineage>
</organism>
<dbReference type="PROSITE" id="PS51464">
    <property type="entry name" value="SIS"/>
    <property type="match status" value="2"/>
</dbReference>
<dbReference type="InterPro" id="IPR001347">
    <property type="entry name" value="SIS_dom"/>
</dbReference>
<dbReference type="InterPro" id="IPR054017">
    <property type="entry name" value="GKRP_SIS_2"/>
</dbReference>
<gene>
    <name evidence="3" type="primary">gckr</name>
</gene>
<dbReference type="SUPFAM" id="SSF53697">
    <property type="entry name" value="SIS domain"/>
    <property type="match status" value="2"/>
</dbReference>
<dbReference type="AlphaFoldDB" id="A0A4W3I2P5"/>
<reference evidence="3" key="5">
    <citation type="submission" date="2025-09" db="UniProtKB">
        <authorList>
            <consortium name="Ensembl"/>
        </authorList>
    </citation>
    <scope>IDENTIFICATION</scope>
</reference>
<dbReference type="GO" id="GO:0009750">
    <property type="term" value="P:response to fructose"/>
    <property type="evidence" value="ECO:0007669"/>
    <property type="project" value="TreeGrafter"/>
</dbReference>
<dbReference type="InterPro" id="IPR046348">
    <property type="entry name" value="SIS_dom_sf"/>
</dbReference>
<dbReference type="GO" id="GO:0005654">
    <property type="term" value="C:nucleoplasm"/>
    <property type="evidence" value="ECO:0007669"/>
    <property type="project" value="TreeGrafter"/>
</dbReference>
<dbReference type="GO" id="GO:0004857">
    <property type="term" value="F:enzyme inhibitor activity"/>
    <property type="evidence" value="ECO:0007669"/>
    <property type="project" value="TreeGrafter"/>
</dbReference>
<evidence type="ECO:0000313" key="3">
    <source>
        <dbReference type="Ensembl" id="ENSCMIP00000023002.1"/>
    </source>
</evidence>
<dbReference type="GO" id="GO:0019899">
    <property type="term" value="F:enzyme binding"/>
    <property type="evidence" value="ECO:0007669"/>
    <property type="project" value="TreeGrafter"/>
</dbReference>
<dbReference type="Pfam" id="PF22198">
    <property type="entry name" value="GKRP_SIS_2"/>
    <property type="match status" value="1"/>
</dbReference>
<dbReference type="FunFam" id="3.40.50.12620:FF:000001">
    <property type="entry name" value="Glucokinase regulatory protein"/>
    <property type="match status" value="1"/>
</dbReference>
<accession>A0A4W3I2P5</accession>
<dbReference type="InterPro" id="IPR040190">
    <property type="entry name" value="MURQ/GCKR"/>
</dbReference>
<dbReference type="Gene3D" id="3.40.50.12620">
    <property type="match status" value="1"/>
</dbReference>
<reference evidence="4" key="2">
    <citation type="journal article" date="2007" name="PLoS Biol.">
        <title>Survey sequencing and comparative analysis of the elephant shark (Callorhinchus milii) genome.</title>
        <authorList>
            <person name="Venkatesh B."/>
            <person name="Kirkness E.F."/>
            <person name="Loh Y.H."/>
            <person name="Halpern A.L."/>
            <person name="Lee A.P."/>
            <person name="Johnson J."/>
            <person name="Dandona N."/>
            <person name="Viswanathan L.D."/>
            <person name="Tay A."/>
            <person name="Venter J.C."/>
            <person name="Strausberg R.L."/>
            <person name="Brenner S."/>
        </authorList>
    </citation>
    <scope>NUCLEOTIDE SEQUENCE [LARGE SCALE GENOMIC DNA]</scope>
</reference>
<dbReference type="GO" id="GO:0030246">
    <property type="term" value="F:carbohydrate binding"/>
    <property type="evidence" value="ECO:0007669"/>
    <property type="project" value="TreeGrafter"/>
</dbReference>
<dbReference type="GO" id="GO:0042593">
    <property type="term" value="P:glucose homeostasis"/>
    <property type="evidence" value="ECO:0007669"/>
    <property type="project" value="TreeGrafter"/>
</dbReference>
<dbReference type="Gene3D" id="3.40.50.10490">
    <property type="entry name" value="Glucose-6-phosphate isomerase like protein, domain 1"/>
    <property type="match status" value="2"/>
</dbReference>
<proteinExistence type="predicted"/>
<reference evidence="4" key="3">
    <citation type="journal article" date="2014" name="Nature">
        <title>Elephant shark genome provides unique insights into gnathostome evolution.</title>
        <authorList>
            <consortium name="International Elephant Shark Genome Sequencing Consortium"/>
            <person name="Venkatesh B."/>
            <person name="Lee A.P."/>
            <person name="Ravi V."/>
            <person name="Maurya A.K."/>
            <person name="Lian M.M."/>
            <person name="Swann J.B."/>
            <person name="Ohta Y."/>
            <person name="Flajnik M.F."/>
            <person name="Sutoh Y."/>
            <person name="Kasahara M."/>
            <person name="Hoon S."/>
            <person name="Gangu V."/>
            <person name="Roy S.W."/>
            <person name="Irimia M."/>
            <person name="Korzh V."/>
            <person name="Kondrychyn I."/>
            <person name="Lim Z.W."/>
            <person name="Tay B.H."/>
            <person name="Tohari S."/>
            <person name="Kong K.W."/>
            <person name="Ho S."/>
            <person name="Lorente-Galdos B."/>
            <person name="Quilez J."/>
            <person name="Marques-Bonet T."/>
            <person name="Raney B.J."/>
            <person name="Ingham P.W."/>
            <person name="Tay A."/>
            <person name="Hillier L.W."/>
            <person name="Minx P."/>
            <person name="Boehm T."/>
            <person name="Wilson R.K."/>
            <person name="Brenner S."/>
            <person name="Warren W.C."/>
        </authorList>
    </citation>
    <scope>NUCLEOTIDE SEQUENCE [LARGE SCALE GENOMIC DNA]</scope>
</reference>
<feature type="domain" description="SIS" evidence="2">
    <location>
        <begin position="90"/>
        <end position="244"/>
    </location>
</feature>
<dbReference type="GO" id="GO:1901135">
    <property type="term" value="P:carbohydrate derivative metabolic process"/>
    <property type="evidence" value="ECO:0007669"/>
    <property type="project" value="InterPro"/>
</dbReference>
<dbReference type="PANTHER" id="PTHR10088">
    <property type="entry name" value="GLUCOKINASE REGULATORY PROTEIN"/>
    <property type="match status" value="1"/>
</dbReference>
<dbReference type="Proteomes" id="UP000314986">
    <property type="component" value="Unassembled WGS sequence"/>
</dbReference>
<evidence type="ECO:0000256" key="1">
    <source>
        <dbReference type="ARBA" id="ARBA00023277"/>
    </source>
</evidence>
<keyword evidence="4" id="KW-1185">Reference proteome</keyword>
<dbReference type="InterPro" id="IPR005486">
    <property type="entry name" value="Glucokinase_regulatory_CS"/>
</dbReference>
<protein>
    <recommendedName>
        <fullName evidence="2">SIS domain-containing protein</fullName>
    </recommendedName>
</protein>
<reference evidence="3" key="4">
    <citation type="submission" date="2025-08" db="UniProtKB">
        <authorList>
            <consortium name="Ensembl"/>
        </authorList>
    </citation>
    <scope>IDENTIFICATION</scope>
</reference>
<dbReference type="Pfam" id="PF22645">
    <property type="entry name" value="GKRP_SIS_N"/>
    <property type="match status" value="1"/>
</dbReference>
<dbReference type="GO" id="GO:0005829">
    <property type="term" value="C:cytosol"/>
    <property type="evidence" value="ECO:0007669"/>
    <property type="project" value="TreeGrafter"/>
</dbReference>
<reference evidence="4" key="1">
    <citation type="journal article" date="2006" name="Science">
        <title>Ancient noncoding elements conserved in the human genome.</title>
        <authorList>
            <person name="Venkatesh B."/>
            <person name="Kirkness E.F."/>
            <person name="Loh Y.H."/>
            <person name="Halpern A.L."/>
            <person name="Lee A.P."/>
            <person name="Johnson J."/>
            <person name="Dandona N."/>
            <person name="Viswanathan L.D."/>
            <person name="Tay A."/>
            <person name="Venter J.C."/>
            <person name="Strausberg R.L."/>
            <person name="Brenner S."/>
        </authorList>
    </citation>
    <scope>NUCLEOTIDE SEQUENCE [LARGE SCALE GENOMIC DNA]</scope>
</reference>
<dbReference type="GO" id="GO:0070095">
    <property type="term" value="F:fructose-6-phosphate binding"/>
    <property type="evidence" value="ECO:0007669"/>
    <property type="project" value="TreeGrafter"/>
</dbReference>
<dbReference type="PROSITE" id="PS01272">
    <property type="entry name" value="GCKR"/>
    <property type="match status" value="1"/>
</dbReference>
<sequence length="524" mass="58580">MNSNKNYTLNAETPQPGKWELPGYETAFPITEQSNPITKNIDTSDPFQIVQFLKECDAEIFQEEDERISNYKRLYSKSILKAMADVAKKAQELLKEPDDNLIVLSGCGTSGRLAFLLASSFNNLLKGQSKKASYCYTIAGGDKALMTSQELPEDNPELGIEMLEKVRKAVSFNMARSDNIEGWHSTFQQVAERIQKLHDLHKGYIINPAIGPEAIAGSSRMKGGSTTKILLETILLTAHKAVSDNSSITDRCLLDMLKSYEQVHKNIYSHSTKIATLVKHAGASLQKNSHIYYIGWKSLGIIGIIDASECVPTFGADSSHVRGFVNNGFEEMANNNGDLSSLGPEFAISHEYFLKTVLPTIQENDTVVFIFTLDDDLKEIEKIAWQVKASTTNLYAMWHSTTEHQVPVSKHVANLSCHGVLFQYELSTKWVLNAISTGAHVLKGKVYYNHMIDLRVSNSKLFGRALSLLQKFTGQSKSKCFEALLQSIYETDELNEEIKNVEISKHIQWAATMNKVKVINKHLT</sequence>
<evidence type="ECO:0000313" key="4">
    <source>
        <dbReference type="Proteomes" id="UP000314986"/>
    </source>
</evidence>